<evidence type="ECO:0000313" key="5">
    <source>
        <dbReference type="WBParaSite" id="BXY_1718800.1"/>
    </source>
</evidence>
<sequence>MAAKSMILMTLCVLGLITMEQVQAYPREINLARRDSDLDSLASEFKFKGGRMRFGKRSKPEKVVSLTEDPMYYTADRYMWLQ</sequence>
<dbReference type="EMBL" id="CAJFDI010000002">
    <property type="protein sequence ID" value="CAD5215953.1"/>
    <property type="molecule type" value="Genomic_DNA"/>
</dbReference>
<reference evidence="5" key="1">
    <citation type="submission" date="2016-11" db="UniProtKB">
        <authorList>
            <consortium name="WormBaseParasite"/>
        </authorList>
    </citation>
    <scope>IDENTIFICATION</scope>
</reference>
<evidence type="ECO:0000313" key="3">
    <source>
        <dbReference type="Proteomes" id="UP000095284"/>
    </source>
</evidence>
<accession>A0A1I7SVV8</accession>
<feature type="signal peptide" evidence="1">
    <location>
        <begin position="1"/>
        <end position="24"/>
    </location>
</feature>
<dbReference type="EMBL" id="CAJFCV020000002">
    <property type="protein sequence ID" value="CAG9098363.1"/>
    <property type="molecule type" value="Genomic_DNA"/>
</dbReference>
<keyword evidence="4" id="KW-1185">Reference proteome</keyword>
<evidence type="ECO:0000313" key="2">
    <source>
        <dbReference type="EMBL" id="CAD5215953.1"/>
    </source>
</evidence>
<name>A0A1I7SVV8_BURXY</name>
<dbReference type="Proteomes" id="UP000095284">
    <property type="component" value="Unplaced"/>
</dbReference>
<reference evidence="2" key="2">
    <citation type="submission" date="2020-09" db="EMBL/GenBank/DDBJ databases">
        <authorList>
            <person name="Kikuchi T."/>
        </authorList>
    </citation>
    <scope>NUCLEOTIDE SEQUENCE</scope>
    <source>
        <strain evidence="2">Ka4C1</strain>
    </source>
</reference>
<dbReference type="Proteomes" id="UP000659654">
    <property type="component" value="Unassembled WGS sequence"/>
</dbReference>
<keyword evidence="1" id="KW-0732">Signal</keyword>
<dbReference type="AlphaFoldDB" id="A0A1I7SVV8"/>
<protein>
    <submittedName>
        <fullName evidence="2">(pine wood nematode) hypothetical protein</fullName>
    </submittedName>
</protein>
<dbReference type="Proteomes" id="UP000582659">
    <property type="component" value="Unassembled WGS sequence"/>
</dbReference>
<organism evidence="3 5">
    <name type="scientific">Bursaphelenchus xylophilus</name>
    <name type="common">Pinewood nematode worm</name>
    <name type="synonym">Aphelenchoides xylophilus</name>
    <dbReference type="NCBI Taxonomy" id="6326"/>
    <lineage>
        <taxon>Eukaryota</taxon>
        <taxon>Metazoa</taxon>
        <taxon>Ecdysozoa</taxon>
        <taxon>Nematoda</taxon>
        <taxon>Chromadorea</taxon>
        <taxon>Rhabditida</taxon>
        <taxon>Tylenchina</taxon>
        <taxon>Tylenchomorpha</taxon>
        <taxon>Aphelenchoidea</taxon>
        <taxon>Aphelenchoididae</taxon>
        <taxon>Bursaphelenchus</taxon>
    </lineage>
</organism>
<proteinExistence type="predicted"/>
<feature type="chain" id="PRO_5035400005" evidence="1">
    <location>
        <begin position="25"/>
        <end position="82"/>
    </location>
</feature>
<dbReference type="SMR" id="A0A1I7SVV8"/>
<evidence type="ECO:0000313" key="4">
    <source>
        <dbReference type="Proteomes" id="UP000659654"/>
    </source>
</evidence>
<dbReference type="WBParaSite" id="BXY_1718800.1">
    <property type="protein sequence ID" value="BXY_1718800.1"/>
    <property type="gene ID" value="BXY_1718800"/>
</dbReference>
<evidence type="ECO:0000256" key="1">
    <source>
        <dbReference type="SAM" id="SignalP"/>
    </source>
</evidence>
<dbReference type="OrthoDB" id="5850275at2759"/>
<gene>
    <name evidence="2" type="ORF">BXYJ_LOCUS4287</name>
</gene>